<feature type="transmembrane region" description="Helical" evidence="10">
    <location>
        <begin position="97"/>
        <end position="115"/>
    </location>
</feature>
<keyword evidence="4" id="KW-1003">Cell membrane</keyword>
<dbReference type="NCBIfam" id="TIGR00797">
    <property type="entry name" value="matE"/>
    <property type="match status" value="1"/>
</dbReference>
<feature type="transmembrane region" description="Helical" evidence="10">
    <location>
        <begin position="244"/>
        <end position="270"/>
    </location>
</feature>
<dbReference type="Proteomes" id="UP001139971">
    <property type="component" value="Unassembled WGS sequence"/>
</dbReference>
<reference evidence="11" key="1">
    <citation type="submission" date="2023-02" db="EMBL/GenBank/DDBJ databases">
        <title>Tahibacter soli sp. nov. isolated from soil.</title>
        <authorList>
            <person name="Baek J.H."/>
            <person name="Lee J.K."/>
            <person name="Choi D.G."/>
            <person name="Jeon C.O."/>
        </authorList>
    </citation>
    <scope>NUCLEOTIDE SEQUENCE</scope>
    <source>
        <strain evidence="11">BL</strain>
    </source>
</reference>
<comment type="subcellular location">
    <subcellularLocation>
        <location evidence="1">Cell inner membrane</location>
        <topology evidence="1">Multi-pass membrane protein</topology>
    </subcellularLocation>
</comment>
<feature type="transmembrane region" description="Helical" evidence="10">
    <location>
        <begin position="20"/>
        <end position="41"/>
    </location>
</feature>
<dbReference type="GO" id="GO:0006811">
    <property type="term" value="P:monoatomic ion transport"/>
    <property type="evidence" value="ECO:0007669"/>
    <property type="project" value="UniProtKB-KW"/>
</dbReference>
<evidence type="ECO:0000256" key="9">
    <source>
        <dbReference type="ARBA" id="ARBA00031636"/>
    </source>
</evidence>
<evidence type="ECO:0000256" key="6">
    <source>
        <dbReference type="ARBA" id="ARBA00022989"/>
    </source>
</evidence>
<dbReference type="PANTHER" id="PTHR43298">
    <property type="entry name" value="MULTIDRUG RESISTANCE PROTEIN NORM-RELATED"/>
    <property type="match status" value="1"/>
</dbReference>
<feature type="transmembrane region" description="Helical" evidence="10">
    <location>
        <begin position="135"/>
        <end position="153"/>
    </location>
</feature>
<evidence type="ECO:0000256" key="8">
    <source>
        <dbReference type="ARBA" id="ARBA00023136"/>
    </source>
</evidence>
<feature type="transmembrane region" description="Helical" evidence="10">
    <location>
        <begin position="61"/>
        <end position="85"/>
    </location>
</feature>
<name>A0A9X3YL82_9GAMM</name>
<dbReference type="GO" id="GO:0005886">
    <property type="term" value="C:plasma membrane"/>
    <property type="evidence" value="ECO:0007669"/>
    <property type="project" value="UniProtKB-SubCell"/>
</dbReference>
<dbReference type="EMBL" id="JAOVZO020000018">
    <property type="protein sequence ID" value="MDC8013669.1"/>
    <property type="molecule type" value="Genomic_DNA"/>
</dbReference>
<protein>
    <recommendedName>
        <fullName evidence="9">Multidrug-efflux transporter</fullName>
    </recommendedName>
</protein>
<feature type="transmembrane region" description="Helical" evidence="10">
    <location>
        <begin position="282"/>
        <end position="305"/>
    </location>
</feature>
<dbReference type="AlphaFoldDB" id="A0A9X3YL82"/>
<accession>A0A9X3YL82</accession>
<feature type="transmembrane region" description="Helical" evidence="10">
    <location>
        <begin position="392"/>
        <end position="412"/>
    </location>
</feature>
<evidence type="ECO:0000256" key="5">
    <source>
        <dbReference type="ARBA" id="ARBA00022692"/>
    </source>
</evidence>
<evidence type="ECO:0000313" key="11">
    <source>
        <dbReference type="EMBL" id="MDC8013669.1"/>
    </source>
</evidence>
<dbReference type="InterPro" id="IPR050222">
    <property type="entry name" value="MATE_MdtK"/>
</dbReference>
<dbReference type="PANTHER" id="PTHR43298:SF2">
    <property type="entry name" value="FMN_FAD EXPORTER YEEO-RELATED"/>
    <property type="match status" value="1"/>
</dbReference>
<dbReference type="RefSeq" id="WP_263542362.1">
    <property type="nucleotide sequence ID" value="NZ_JAOVZO020000018.1"/>
</dbReference>
<evidence type="ECO:0000256" key="2">
    <source>
        <dbReference type="ARBA" id="ARBA00022448"/>
    </source>
</evidence>
<keyword evidence="3" id="KW-0050">Antiport</keyword>
<dbReference type="InterPro" id="IPR048279">
    <property type="entry name" value="MdtK-like"/>
</dbReference>
<comment type="caution">
    <text evidence="11">The sequence shown here is derived from an EMBL/GenBank/DDBJ whole genome shotgun (WGS) entry which is preliminary data.</text>
</comment>
<dbReference type="InterPro" id="IPR002528">
    <property type="entry name" value="MATE_fam"/>
</dbReference>
<evidence type="ECO:0000256" key="10">
    <source>
        <dbReference type="SAM" id="Phobius"/>
    </source>
</evidence>
<keyword evidence="5 10" id="KW-0812">Transmembrane</keyword>
<evidence type="ECO:0000256" key="7">
    <source>
        <dbReference type="ARBA" id="ARBA00023065"/>
    </source>
</evidence>
<evidence type="ECO:0000256" key="3">
    <source>
        <dbReference type="ARBA" id="ARBA00022449"/>
    </source>
</evidence>
<dbReference type="CDD" id="cd13131">
    <property type="entry name" value="MATE_NorM_like"/>
    <property type="match status" value="1"/>
</dbReference>
<feature type="transmembrane region" description="Helical" evidence="10">
    <location>
        <begin position="165"/>
        <end position="185"/>
    </location>
</feature>
<keyword evidence="7" id="KW-0406">Ion transport</keyword>
<dbReference type="PIRSF" id="PIRSF006603">
    <property type="entry name" value="DinF"/>
    <property type="match status" value="1"/>
</dbReference>
<proteinExistence type="predicted"/>
<dbReference type="GO" id="GO:0015297">
    <property type="term" value="F:antiporter activity"/>
    <property type="evidence" value="ECO:0007669"/>
    <property type="project" value="UniProtKB-KW"/>
</dbReference>
<sequence>MILAVDRARLRRELSETVVLALPVIAGQLTGVGMTFVDAMLAGHLDAHTLGAVGVGANTYALAYVCALGLMMALPPSVAQLAGANRHGEIGPLFRQALWLALAIGAALVAALYFLGPRLLGAIGVAPNLREETTAFLHAVAWGVPAVTGYFALRGVSEGVGLTRPSMYFGLFALMLLAPIGYVLMYGRLGIAPMGAAGAGAATAIVLWLQFAAMLAWLYFRPEYARLNLFAGFERPRAAPIGELLRIGVPMGFSVLMEAGLFATAALALARLGETTAASHQVALNVASIAFMIPLGLAMAITVRVGHAVGRGDASGVRYAGFVGIGLAFATQVVATSLMLSFPQTIVGFYTSDAAVTALASQLLILAGIFQFSDGVQVASNGALRGLKDTRVPMVITVLAYWAVGMPTGWWLTFEAGYGARGMWFGLIAGLSVAAVLLFVRFWLRTRHQSSQP</sequence>
<keyword evidence="12" id="KW-1185">Reference proteome</keyword>
<keyword evidence="2" id="KW-0813">Transport</keyword>
<gene>
    <name evidence="11" type="ORF">OD750_014095</name>
</gene>
<evidence type="ECO:0000256" key="4">
    <source>
        <dbReference type="ARBA" id="ARBA00022475"/>
    </source>
</evidence>
<keyword evidence="6 10" id="KW-1133">Transmembrane helix</keyword>
<feature type="transmembrane region" description="Helical" evidence="10">
    <location>
        <begin position="317"/>
        <end position="342"/>
    </location>
</feature>
<evidence type="ECO:0000256" key="1">
    <source>
        <dbReference type="ARBA" id="ARBA00004429"/>
    </source>
</evidence>
<feature type="transmembrane region" description="Helical" evidence="10">
    <location>
        <begin position="424"/>
        <end position="444"/>
    </location>
</feature>
<dbReference type="Pfam" id="PF01554">
    <property type="entry name" value="MatE"/>
    <property type="match status" value="2"/>
</dbReference>
<organism evidence="11 12">
    <name type="scientific">Tahibacter soli</name>
    <dbReference type="NCBI Taxonomy" id="2983605"/>
    <lineage>
        <taxon>Bacteria</taxon>
        <taxon>Pseudomonadati</taxon>
        <taxon>Pseudomonadota</taxon>
        <taxon>Gammaproteobacteria</taxon>
        <taxon>Lysobacterales</taxon>
        <taxon>Rhodanobacteraceae</taxon>
        <taxon>Tahibacter</taxon>
    </lineage>
</organism>
<dbReference type="GO" id="GO:0042910">
    <property type="term" value="F:xenobiotic transmembrane transporter activity"/>
    <property type="evidence" value="ECO:0007669"/>
    <property type="project" value="InterPro"/>
</dbReference>
<keyword evidence="8 10" id="KW-0472">Membrane</keyword>
<feature type="transmembrane region" description="Helical" evidence="10">
    <location>
        <begin position="354"/>
        <end position="372"/>
    </location>
</feature>
<feature type="transmembrane region" description="Helical" evidence="10">
    <location>
        <begin position="197"/>
        <end position="220"/>
    </location>
</feature>
<evidence type="ECO:0000313" key="12">
    <source>
        <dbReference type="Proteomes" id="UP001139971"/>
    </source>
</evidence>